<protein>
    <submittedName>
        <fullName evidence="4">Endonuclease LCL3</fullName>
    </submittedName>
</protein>
<feature type="region of interest" description="Disordered" evidence="2">
    <location>
        <begin position="576"/>
        <end position="610"/>
    </location>
</feature>
<feature type="region of interest" description="Disordered" evidence="2">
    <location>
        <begin position="960"/>
        <end position="990"/>
    </location>
</feature>
<feature type="region of interest" description="Disordered" evidence="2">
    <location>
        <begin position="633"/>
        <end position="658"/>
    </location>
</feature>
<dbReference type="InterPro" id="IPR035437">
    <property type="entry name" value="SNase_OB-fold_sf"/>
</dbReference>
<dbReference type="PROSITE" id="PS50830">
    <property type="entry name" value="TNASE_3"/>
    <property type="match status" value="1"/>
</dbReference>
<comment type="caution">
    <text evidence="4">The sequence shown here is derived from an EMBL/GenBank/DDBJ whole genome shotgun (WGS) entry which is preliminary data.</text>
</comment>
<feature type="compositionally biased region" description="Polar residues" evidence="2">
    <location>
        <begin position="633"/>
        <end position="642"/>
    </location>
</feature>
<feature type="coiled-coil region" evidence="1">
    <location>
        <begin position="889"/>
        <end position="930"/>
    </location>
</feature>
<keyword evidence="4" id="KW-0540">Nuclease</keyword>
<feature type="compositionally biased region" description="Polar residues" evidence="2">
    <location>
        <begin position="71"/>
        <end position="89"/>
    </location>
</feature>
<keyword evidence="1" id="KW-0175">Coiled coil</keyword>
<dbReference type="Gene3D" id="2.40.50.90">
    <property type="match status" value="1"/>
</dbReference>
<proteinExistence type="predicted"/>
<feature type="coiled-coil region" evidence="1">
    <location>
        <begin position="720"/>
        <end position="846"/>
    </location>
</feature>
<dbReference type="EMBL" id="JASMQC010000019">
    <property type="protein sequence ID" value="KAK1937741.1"/>
    <property type="molecule type" value="Genomic_DNA"/>
</dbReference>
<feature type="domain" description="TNase-like" evidence="3">
    <location>
        <begin position="1163"/>
        <end position="1312"/>
    </location>
</feature>
<dbReference type="PANTHER" id="PTHR40866">
    <property type="entry name" value="BED-TYPE DOMAIN-CONTAINING PROTEIN"/>
    <property type="match status" value="1"/>
</dbReference>
<organism evidence="4 5">
    <name type="scientific">Phytophthora citrophthora</name>
    <dbReference type="NCBI Taxonomy" id="4793"/>
    <lineage>
        <taxon>Eukaryota</taxon>
        <taxon>Sar</taxon>
        <taxon>Stramenopiles</taxon>
        <taxon>Oomycota</taxon>
        <taxon>Peronosporomycetes</taxon>
        <taxon>Peronosporales</taxon>
        <taxon>Peronosporaceae</taxon>
        <taxon>Phytophthora</taxon>
    </lineage>
</organism>
<dbReference type="Proteomes" id="UP001259832">
    <property type="component" value="Unassembled WGS sequence"/>
</dbReference>
<reference evidence="4" key="1">
    <citation type="submission" date="2023-08" db="EMBL/GenBank/DDBJ databases">
        <title>Reference Genome Resource for the Citrus Pathogen Phytophthora citrophthora.</title>
        <authorList>
            <person name="Moller H."/>
            <person name="Coetzee B."/>
            <person name="Rose L.J."/>
            <person name="Van Niekerk J.M."/>
        </authorList>
    </citation>
    <scope>NUCLEOTIDE SEQUENCE</scope>
    <source>
        <strain evidence="4">STE-U-9442</strain>
    </source>
</reference>
<gene>
    <name evidence="4" type="ORF">P3T76_009478</name>
</gene>
<accession>A0AAD9GGQ0</accession>
<evidence type="ECO:0000313" key="5">
    <source>
        <dbReference type="Proteomes" id="UP001259832"/>
    </source>
</evidence>
<keyword evidence="4" id="KW-0378">Hydrolase</keyword>
<feature type="region of interest" description="Disordered" evidence="2">
    <location>
        <begin position="69"/>
        <end position="118"/>
    </location>
</feature>
<evidence type="ECO:0000256" key="1">
    <source>
        <dbReference type="SAM" id="Coils"/>
    </source>
</evidence>
<feature type="compositionally biased region" description="Polar residues" evidence="2">
    <location>
        <begin position="960"/>
        <end position="974"/>
    </location>
</feature>
<sequence>MGFTASNRELARALFDRLSESLYQCKLCHTTRNQATRKGYTNLVDHLTRAHEHTVVELAYDQFLQAREDPPQQTDHGQDRQMTQVQQIGVAQDRRDPNPAPKVHRAELNQPRRSSVEQMQPVEVVADTTSAASIHSWMEWIVMENRDPSFCEEEFVRMNSKLPQISQTTMISCMDDVAESVETGIVQKLRGRRIGLGFDTWSANGFHFVAIIAIIAPQLEVFNNSSRESLLLTFQPVDLKYYDDNEKLFEAGAIGNLVEETLSRYNIVAGQLCFLVGDFTNVNGSLGLRAELPRIGCASARLNLAAEQHLDMYMEEVNQVEKLMQYLHTSKLRFIVRKIDCPAQSLNSTARWSKALVMLQQYKKMIEYLDGNTGLVELLPTLPDRVKVASLLSDLEKFLSVSMKLQTVSIRDARILFDRLLEVFKDEGSCIKHLSVGAEVGVDPDFENGIVKVQNGHENELSSGEKELMAHFLRASPTQANPPASKALGFADAVLEEKRAQVEPVYENLGWIPPTADNIKRYLSQVAQMPVQPESLELVLYLRFNRNFWNELTVAEVLQRKEESRRRKLISMDAQTEWHQRGSGSGGVRRPGAMQTAPGSLRTPSTTAHPRTLPVRAQRASNQAKERIINSRKTVSTNSVPESSRWREMRQSVRTKATLETTENRPVNATIADLCPEDREKVAKLMRRIVEVDTLLRAVLSELIVVSGLGQVGALHEEGEKEFQRQREVQAAEVKELREQIRQDAEEIRELSDELRSARRKAQLFEERVLVLEESTDAETRARLEAEQTLDLLRLEVDKLRALVQQQQDDMHQETKAQREKFRVEMLRMKDEVKEAQELLLKERNERLLDKQKALDQRLEHSATAGEDKLERLHSLLLQQQQELHYKAKEQQEEMMQKTRERQQQFESEMNQLKKQLQETQAQLLHERNSAVIEKEEVNQTSVPISNEEAAAVQPMVTNTPINSPNEQPSTSPVGQRPKAVIKTPGSGSDHFVSEIQGDLAIFEEVKDLYAEDFFASRRWGGGLNVANTAGNSRDQHLDAASWHHSGVDSPRTDAFNAHLGPALTPQELSVQDAIERDMEALLRNELKKLQASATQQWELRSSQLRSITDNPQELIHHPSTPLVCGAFVLGIGVGLFIPRLRQPFRRFATVEDLPNKLFHEEGKIKAVAVNFSDGDTFRVRHLPLFRGAGSYEGRLSDHTLQIRLAGIDTPETAKFGNPGQPFGDDAKKWLTSALGGRKLTLTLLHKDQYARAVCMVQYGRWPFRRDASEEILKVGLGQVYRQAGAVYGGKQEVYEKLEEKARKKKKGIWSQGKKMESSSDYKARMRAS</sequence>
<evidence type="ECO:0000256" key="2">
    <source>
        <dbReference type="SAM" id="MobiDB-lite"/>
    </source>
</evidence>
<evidence type="ECO:0000259" key="3">
    <source>
        <dbReference type="PROSITE" id="PS50830"/>
    </source>
</evidence>
<keyword evidence="4" id="KW-0255">Endonuclease</keyword>
<keyword evidence="5" id="KW-1185">Reference proteome</keyword>
<feature type="compositionally biased region" description="Basic and acidic residues" evidence="2">
    <location>
        <begin position="1314"/>
        <end position="1329"/>
    </location>
</feature>
<dbReference type="SUPFAM" id="SSF50199">
    <property type="entry name" value="Staphylococcal nuclease"/>
    <property type="match status" value="1"/>
</dbReference>
<evidence type="ECO:0000313" key="4">
    <source>
        <dbReference type="EMBL" id="KAK1937741.1"/>
    </source>
</evidence>
<name>A0AAD9GGQ0_9STRA</name>
<dbReference type="Pfam" id="PF00565">
    <property type="entry name" value="SNase"/>
    <property type="match status" value="1"/>
</dbReference>
<dbReference type="InterPro" id="IPR016071">
    <property type="entry name" value="Staphylococal_nuclease_OB-fold"/>
</dbReference>
<dbReference type="PANTHER" id="PTHR40866:SF1">
    <property type="entry name" value="BED-TYPE DOMAIN-CONTAINING PROTEIN"/>
    <property type="match status" value="1"/>
</dbReference>
<dbReference type="SMART" id="SM00318">
    <property type="entry name" value="SNc"/>
    <property type="match status" value="1"/>
</dbReference>
<dbReference type="GO" id="GO:0004519">
    <property type="term" value="F:endonuclease activity"/>
    <property type="evidence" value="ECO:0007669"/>
    <property type="project" value="UniProtKB-KW"/>
</dbReference>
<feature type="region of interest" description="Disordered" evidence="2">
    <location>
        <begin position="1306"/>
        <end position="1329"/>
    </location>
</feature>